<dbReference type="Pfam" id="PF02113">
    <property type="entry name" value="Peptidase_S13"/>
    <property type="match status" value="1"/>
</dbReference>
<dbReference type="RefSeq" id="WP_104937276.1">
    <property type="nucleotide sequence ID" value="NZ_CP021255.1"/>
</dbReference>
<dbReference type="KEGG" id="deo:CAY53_11780"/>
<dbReference type="Proteomes" id="UP000239867">
    <property type="component" value="Chromosome"/>
</dbReference>
<dbReference type="GO" id="GO:0006508">
    <property type="term" value="P:proteolysis"/>
    <property type="evidence" value="ECO:0007669"/>
    <property type="project" value="InterPro"/>
</dbReference>
<proteinExistence type="inferred from homology"/>
<dbReference type="OrthoDB" id="5372081at2"/>
<dbReference type="PANTHER" id="PTHR30023:SF0">
    <property type="entry name" value="PENICILLIN-SENSITIVE CARBOXYPEPTIDASE A"/>
    <property type="match status" value="1"/>
</dbReference>
<sequence length="414" mass="44646">MPKSFHHALRLLALAAAILGTQGSAPAASCPGMTDLISHGAYGVADSSGRITAGCNLDESLMPASIIKVATVLAAMRILGPDYHFATEFYQDQLGNLYIRGLGDPTLVSEEVARIATRLRSLGLTRVATLFVDDSAFALEGPMPGQSASANPYDAPVAALAVNFNTLAIVKTQAGIASGEAQTPELPLMQELARNQASGRMRLNVCMGGADTEQCSIRYAEELFRALLEQAGIRVEGLGGRGVVPQDARLLLRYESSGNLELIAQDLMRSSSNFIANLLFLQAGAKRYGFPATWAKGQKMMQAELRELLGPKAAVHLVEASGISRQDRVSCRSMLTILQRFRPYRGVLQQQHGVASKSGTMSGVYNLAGYLPDGRAYVIMLNQPKNTRDRVLARLQGRDQAADRGRRQGRSRKK</sequence>
<dbReference type="Gene3D" id="3.40.710.10">
    <property type="entry name" value="DD-peptidase/beta-lactamase superfamily"/>
    <property type="match status" value="1"/>
</dbReference>
<evidence type="ECO:0000313" key="6">
    <source>
        <dbReference type="Proteomes" id="UP000239867"/>
    </source>
</evidence>
<dbReference type="InterPro" id="IPR000667">
    <property type="entry name" value="Peptidase_S13"/>
</dbReference>
<dbReference type="AlphaFoldDB" id="A0A2L1GQY0"/>
<accession>A0A2L1GQY0</accession>
<keyword evidence="2" id="KW-0378">Hydrolase</keyword>
<feature type="chain" id="PRO_5014629925" description="Peptidase S13" evidence="4">
    <location>
        <begin position="28"/>
        <end position="414"/>
    </location>
</feature>
<evidence type="ECO:0000256" key="1">
    <source>
        <dbReference type="ARBA" id="ARBA00006096"/>
    </source>
</evidence>
<organism evidence="5 6">
    <name type="scientific">Desulfobulbus oralis</name>
    <dbReference type="NCBI Taxonomy" id="1986146"/>
    <lineage>
        <taxon>Bacteria</taxon>
        <taxon>Pseudomonadati</taxon>
        <taxon>Thermodesulfobacteriota</taxon>
        <taxon>Desulfobulbia</taxon>
        <taxon>Desulfobulbales</taxon>
        <taxon>Desulfobulbaceae</taxon>
        <taxon>Desulfobulbus</taxon>
    </lineage>
</organism>
<dbReference type="PANTHER" id="PTHR30023">
    <property type="entry name" value="D-ALANYL-D-ALANINE CARBOXYPEPTIDASE"/>
    <property type="match status" value="1"/>
</dbReference>
<protein>
    <recommendedName>
        <fullName evidence="7">Peptidase S13</fullName>
    </recommendedName>
</protein>
<dbReference type="Gene3D" id="3.50.80.20">
    <property type="entry name" value="D-Ala-D-Ala carboxypeptidase C, peptidase S13"/>
    <property type="match status" value="1"/>
</dbReference>
<evidence type="ECO:0000256" key="2">
    <source>
        <dbReference type="ARBA" id="ARBA00022801"/>
    </source>
</evidence>
<feature type="region of interest" description="Disordered" evidence="3">
    <location>
        <begin position="395"/>
        <end position="414"/>
    </location>
</feature>
<dbReference type="GO" id="GO:0000270">
    <property type="term" value="P:peptidoglycan metabolic process"/>
    <property type="evidence" value="ECO:0007669"/>
    <property type="project" value="TreeGrafter"/>
</dbReference>
<dbReference type="InterPro" id="IPR012338">
    <property type="entry name" value="Beta-lactam/transpept-like"/>
</dbReference>
<keyword evidence="6" id="KW-1185">Reference proteome</keyword>
<evidence type="ECO:0000256" key="3">
    <source>
        <dbReference type="SAM" id="MobiDB-lite"/>
    </source>
</evidence>
<feature type="signal peptide" evidence="4">
    <location>
        <begin position="1"/>
        <end position="27"/>
    </location>
</feature>
<dbReference type="SUPFAM" id="SSF56601">
    <property type="entry name" value="beta-lactamase/transpeptidase-like"/>
    <property type="match status" value="1"/>
</dbReference>
<reference evidence="5 6" key="1">
    <citation type="journal article" date="2018" name="MBio">
        <title>Insights into the evolution of host association through the isolation and characterization of a novel human periodontal pathobiont, Desulfobulbus oralis.</title>
        <authorList>
            <person name="Cross K.L."/>
            <person name="Chirania P."/>
            <person name="Xiong W."/>
            <person name="Beall C.J."/>
            <person name="Elkins J.G."/>
            <person name="Giannone R.J."/>
            <person name="Griffen A.L."/>
            <person name="Guss A.M."/>
            <person name="Hettich R.L."/>
            <person name="Joshi S.S."/>
            <person name="Mokrzan E.M."/>
            <person name="Martin R.K."/>
            <person name="Zhulin I.B."/>
            <person name="Leys E.J."/>
            <person name="Podar M."/>
        </authorList>
    </citation>
    <scope>NUCLEOTIDE SEQUENCE [LARGE SCALE GENOMIC DNA]</scope>
    <source>
        <strain evidence="5 6">ORNL</strain>
    </source>
</reference>
<gene>
    <name evidence="5" type="ORF">CAY53_11780</name>
</gene>
<evidence type="ECO:0000313" key="5">
    <source>
        <dbReference type="EMBL" id="AVD72072.1"/>
    </source>
</evidence>
<dbReference type="GO" id="GO:0004185">
    <property type="term" value="F:serine-type carboxypeptidase activity"/>
    <property type="evidence" value="ECO:0007669"/>
    <property type="project" value="InterPro"/>
</dbReference>
<keyword evidence="4" id="KW-0732">Signal</keyword>
<evidence type="ECO:0008006" key="7">
    <source>
        <dbReference type="Google" id="ProtNLM"/>
    </source>
</evidence>
<feature type="compositionally biased region" description="Basic and acidic residues" evidence="3">
    <location>
        <begin position="395"/>
        <end position="406"/>
    </location>
</feature>
<evidence type="ECO:0000256" key="4">
    <source>
        <dbReference type="SAM" id="SignalP"/>
    </source>
</evidence>
<dbReference type="EMBL" id="CP021255">
    <property type="protein sequence ID" value="AVD72072.1"/>
    <property type="molecule type" value="Genomic_DNA"/>
</dbReference>
<comment type="similarity">
    <text evidence="1">Belongs to the peptidase S13 family.</text>
</comment>
<name>A0A2L1GQY0_9BACT</name>
<dbReference type="PRINTS" id="PR00922">
    <property type="entry name" value="DADACBPTASE3"/>
</dbReference>